<dbReference type="Proteomes" id="UP000053815">
    <property type="component" value="Unassembled WGS sequence"/>
</dbReference>
<evidence type="ECO:0000256" key="1">
    <source>
        <dbReference type="SAM" id="SignalP"/>
    </source>
</evidence>
<dbReference type="STRING" id="91626.A0A0C9MJK3"/>
<reference evidence="2" key="1">
    <citation type="submission" date="2014-09" db="EMBL/GenBank/DDBJ databases">
        <title>Draft genome sequence of an oleaginous Mucoromycotina fungus Mucor ambiguus NBRC6742.</title>
        <authorList>
            <person name="Takeda I."/>
            <person name="Yamane N."/>
            <person name="Morita T."/>
            <person name="Tamano K."/>
            <person name="Machida M."/>
            <person name="Baker S."/>
            <person name="Koike H."/>
        </authorList>
    </citation>
    <scope>NUCLEOTIDE SEQUENCE</scope>
    <source>
        <strain evidence="2">NBRC 6742</strain>
    </source>
</reference>
<protein>
    <recommendedName>
        <fullName evidence="4">Coth-domain-containing protein</fullName>
    </recommendedName>
</protein>
<keyword evidence="1" id="KW-0732">Signal</keyword>
<accession>A0A0C9MJK3</accession>
<feature type="signal peptide" evidence="1">
    <location>
        <begin position="1"/>
        <end position="19"/>
    </location>
</feature>
<gene>
    <name evidence="2" type="ORF">MAM1_0168d07094</name>
</gene>
<dbReference type="PANTHER" id="PTHR40050:SF1">
    <property type="entry name" value="INNER SPORE COAT PROTEIN H"/>
    <property type="match status" value="1"/>
</dbReference>
<dbReference type="Pfam" id="PF08757">
    <property type="entry name" value="CotH"/>
    <property type="match status" value="1"/>
</dbReference>
<sequence length="569" mass="63478">MQISSAITLLFAGIASVAASSNITYKVVSFVPDNQTLAVIVDQNVYPLTSVNEHSSLLHTGEAPIASTNYQYAILEKNTTSNVLERENFTRNPVTEDSTLNEYFGRSWNSMNLTQLPRILDPLPIINRINSKIHIEGEIPTIHFTGNQTAIDYIHAHQQLDIDVEGMKMTYISPNDIQIIDDVEFAIAGVSTRFLDKLSYKIKLPKGSDLYKYRRFKLRAMGTDASYMREKLVSEIADSIGLPITKISYARVFINDQAVGLFAFAENFKSPWVRNEFNNGKKDDNQGALFVCTGNGKLDNGTTTTAINADDFGANTGNTVKSDLSYLGDNATLYSIPYPAKEDPATGTANYTRIMDFTKFLSEQNTTVDDSVIPLWEEKIDVTSFLRGLAFEIIISSMDGYLGVHNNYILYDDRENERLVFSGQDFDLTLGTSGGQMQNLFAGDYTTFPGFNSTPLATRLLAVPKFRSEFDNLIRNYTTGLVNPDVMNPRIDDLMTFLNDDVVWDKSLPRLGSNAFLKYADGINVSSISFSDGVNGPLPTNFTMGVREWLVQRTNSLYEYFNTTSSLSN</sequence>
<name>A0A0C9MJK3_9FUNG</name>
<dbReference type="EMBL" id="DF836457">
    <property type="protein sequence ID" value="GAN07594.1"/>
    <property type="molecule type" value="Genomic_DNA"/>
</dbReference>
<dbReference type="AlphaFoldDB" id="A0A0C9MJK3"/>
<feature type="chain" id="PRO_5002199585" description="Coth-domain-containing protein" evidence="1">
    <location>
        <begin position="20"/>
        <end position="569"/>
    </location>
</feature>
<evidence type="ECO:0000313" key="2">
    <source>
        <dbReference type="EMBL" id="GAN07594.1"/>
    </source>
</evidence>
<dbReference type="PANTHER" id="PTHR40050">
    <property type="entry name" value="INNER SPORE COAT PROTEIN H"/>
    <property type="match status" value="1"/>
</dbReference>
<dbReference type="InterPro" id="IPR014867">
    <property type="entry name" value="Spore_coat_CotH_CotH2/3/7"/>
</dbReference>
<evidence type="ECO:0008006" key="4">
    <source>
        <dbReference type="Google" id="ProtNLM"/>
    </source>
</evidence>
<dbReference type="OrthoDB" id="10267127at2759"/>
<keyword evidence="3" id="KW-1185">Reference proteome</keyword>
<organism evidence="2">
    <name type="scientific">Mucor ambiguus</name>
    <dbReference type="NCBI Taxonomy" id="91626"/>
    <lineage>
        <taxon>Eukaryota</taxon>
        <taxon>Fungi</taxon>
        <taxon>Fungi incertae sedis</taxon>
        <taxon>Mucoromycota</taxon>
        <taxon>Mucoromycotina</taxon>
        <taxon>Mucoromycetes</taxon>
        <taxon>Mucorales</taxon>
        <taxon>Mucorineae</taxon>
        <taxon>Mucoraceae</taxon>
        <taxon>Mucor</taxon>
    </lineage>
</organism>
<proteinExistence type="predicted"/>
<evidence type="ECO:0000313" key="3">
    <source>
        <dbReference type="Proteomes" id="UP000053815"/>
    </source>
</evidence>